<dbReference type="GO" id="GO:0003700">
    <property type="term" value="F:DNA-binding transcription factor activity"/>
    <property type="evidence" value="ECO:0007669"/>
    <property type="project" value="InterPro"/>
</dbReference>
<reference evidence="7" key="2">
    <citation type="submission" date="2021-08" db="EMBL/GenBank/DDBJ databases">
        <authorList>
            <person name="Tani A."/>
            <person name="Ola A."/>
            <person name="Ogura Y."/>
            <person name="Katsura K."/>
            <person name="Hayashi T."/>
        </authorList>
    </citation>
    <scope>NUCLEOTIDE SEQUENCE</scope>
    <source>
        <strain evidence="7">JCM 32048</strain>
    </source>
</reference>
<keyword evidence="4" id="KW-0804">Transcription</keyword>
<dbReference type="PANTHER" id="PTHR30537">
    <property type="entry name" value="HTH-TYPE TRANSCRIPTIONAL REGULATOR"/>
    <property type="match status" value="1"/>
</dbReference>
<dbReference type="Pfam" id="PF00126">
    <property type="entry name" value="HTH_1"/>
    <property type="match status" value="1"/>
</dbReference>
<dbReference type="GO" id="GO:0006351">
    <property type="term" value="P:DNA-templated transcription"/>
    <property type="evidence" value="ECO:0007669"/>
    <property type="project" value="TreeGrafter"/>
</dbReference>
<dbReference type="Gene3D" id="1.10.10.10">
    <property type="entry name" value="Winged helix-like DNA-binding domain superfamily/Winged helix DNA-binding domain"/>
    <property type="match status" value="1"/>
</dbReference>
<keyword evidence="8" id="KW-1185">Reference proteome</keyword>
<dbReference type="EMBL" id="BPQJ01000002">
    <property type="protein sequence ID" value="GJD60282.1"/>
    <property type="molecule type" value="Genomic_DNA"/>
</dbReference>
<evidence type="ECO:0000256" key="3">
    <source>
        <dbReference type="ARBA" id="ARBA00023125"/>
    </source>
</evidence>
<keyword evidence="2" id="KW-0805">Transcription regulation</keyword>
<dbReference type="InterPro" id="IPR005119">
    <property type="entry name" value="LysR_subst-bd"/>
</dbReference>
<dbReference type="InterPro" id="IPR000847">
    <property type="entry name" value="LysR_HTH_N"/>
</dbReference>
<keyword evidence="3" id="KW-0238">DNA-binding</keyword>
<dbReference type="InterPro" id="IPR036390">
    <property type="entry name" value="WH_DNA-bd_sf"/>
</dbReference>
<dbReference type="PANTHER" id="PTHR30537:SF5">
    <property type="entry name" value="HTH-TYPE TRANSCRIPTIONAL ACTIVATOR TTDR-RELATED"/>
    <property type="match status" value="1"/>
</dbReference>
<evidence type="ECO:0000259" key="6">
    <source>
        <dbReference type="PROSITE" id="PS50931"/>
    </source>
</evidence>
<comment type="caution">
    <text evidence="7">The sequence shown here is derived from an EMBL/GenBank/DDBJ whole genome shotgun (WGS) entry which is preliminary data.</text>
</comment>
<dbReference type="SUPFAM" id="SSF53850">
    <property type="entry name" value="Periplasmic binding protein-like II"/>
    <property type="match status" value="1"/>
</dbReference>
<evidence type="ECO:0000256" key="1">
    <source>
        <dbReference type="ARBA" id="ARBA00009437"/>
    </source>
</evidence>
<comment type="similarity">
    <text evidence="1">Belongs to the LysR transcriptional regulatory family.</text>
</comment>
<organism evidence="7 8">
    <name type="scientific">Methylobacterium frigidaeris</name>
    <dbReference type="NCBI Taxonomy" id="2038277"/>
    <lineage>
        <taxon>Bacteria</taxon>
        <taxon>Pseudomonadati</taxon>
        <taxon>Pseudomonadota</taxon>
        <taxon>Alphaproteobacteria</taxon>
        <taxon>Hyphomicrobiales</taxon>
        <taxon>Methylobacteriaceae</taxon>
        <taxon>Methylobacterium</taxon>
    </lineage>
</organism>
<dbReference type="Gene3D" id="3.40.190.290">
    <property type="match status" value="1"/>
</dbReference>
<sequence>MSKLPDFEGLALFAKVAEERSYAGAARVAGVSVATVSRAVSRLEARLGGRLVNRSSRRLALTAFGEQVVAGAARACREAQEAEDAARDLSRRPRGTVRLAVPMSFGLRWVAPLLPELFRLYPELAVDLHLSDARVDLVGEGFDAALRIAALPDSTLVARRLLPVTALVVAAPAYLARHGRPEHPDGLRLDHCLGYAYRARQGVWRFTGPDGTEVSVAPAGPLRVTNADALLPVLLDGLGVAELPDFIVAEYLADGRLEALLPGWHLPGGALSFVTPSAQARPAKVEALAEFFATRLTGLAVSRRPPPAPPSTAPRSGRSDRPRD</sequence>
<accession>A0AA37H6B3</accession>
<feature type="region of interest" description="Disordered" evidence="5">
    <location>
        <begin position="300"/>
        <end position="324"/>
    </location>
</feature>
<dbReference type="CDD" id="cd08422">
    <property type="entry name" value="PBP2_CrgA_like"/>
    <property type="match status" value="1"/>
</dbReference>
<feature type="domain" description="HTH lysR-type" evidence="6">
    <location>
        <begin position="5"/>
        <end position="62"/>
    </location>
</feature>
<evidence type="ECO:0000313" key="8">
    <source>
        <dbReference type="Proteomes" id="UP001055286"/>
    </source>
</evidence>
<name>A0AA37H6B3_9HYPH</name>
<dbReference type="Pfam" id="PF03466">
    <property type="entry name" value="LysR_substrate"/>
    <property type="match status" value="1"/>
</dbReference>
<dbReference type="PROSITE" id="PS50931">
    <property type="entry name" value="HTH_LYSR"/>
    <property type="match status" value="1"/>
</dbReference>
<dbReference type="RefSeq" id="WP_238189360.1">
    <property type="nucleotide sequence ID" value="NZ_BPQJ01000002.1"/>
</dbReference>
<dbReference type="GO" id="GO:0043565">
    <property type="term" value="F:sequence-specific DNA binding"/>
    <property type="evidence" value="ECO:0007669"/>
    <property type="project" value="TreeGrafter"/>
</dbReference>
<dbReference type="AlphaFoldDB" id="A0AA37H6B3"/>
<dbReference type="SUPFAM" id="SSF46785">
    <property type="entry name" value="Winged helix' DNA-binding domain"/>
    <property type="match status" value="1"/>
</dbReference>
<evidence type="ECO:0000313" key="7">
    <source>
        <dbReference type="EMBL" id="GJD60282.1"/>
    </source>
</evidence>
<dbReference type="InterPro" id="IPR058163">
    <property type="entry name" value="LysR-type_TF_proteobact-type"/>
</dbReference>
<dbReference type="InterPro" id="IPR036388">
    <property type="entry name" value="WH-like_DNA-bd_sf"/>
</dbReference>
<proteinExistence type="inferred from homology"/>
<dbReference type="Proteomes" id="UP001055286">
    <property type="component" value="Unassembled WGS sequence"/>
</dbReference>
<evidence type="ECO:0000256" key="4">
    <source>
        <dbReference type="ARBA" id="ARBA00023163"/>
    </source>
</evidence>
<gene>
    <name evidence="7" type="primary">dmlR_1</name>
    <name evidence="7" type="ORF">MPEAHAMD_0418</name>
</gene>
<evidence type="ECO:0000256" key="5">
    <source>
        <dbReference type="SAM" id="MobiDB-lite"/>
    </source>
</evidence>
<evidence type="ECO:0000256" key="2">
    <source>
        <dbReference type="ARBA" id="ARBA00023015"/>
    </source>
</evidence>
<protein>
    <submittedName>
        <fullName evidence="7">HTH-type transcriptional regulator DmlR</fullName>
    </submittedName>
</protein>
<reference evidence="7" key="1">
    <citation type="journal article" date="2016" name="Front. Microbiol.">
        <title>Genome Sequence of the Piezophilic, Mesophilic Sulfate-Reducing Bacterium Desulfovibrio indicus J2T.</title>
        <authorList>
            <person name="Cao J."/>
            <person name="Maignien L."/>
            <person name="Shao Z."/>
            <person name="Alain K."/>
            <person name="Jebbar M."/>
        </authorList>
    </citation>
    <scope>NUCLEOTIDE SEQUENCE</scope>
    <source>
        <strain evidence="7">JCM 32048</strain>
    </source>
</reference>